<dbReference type="Gene3D" id="2.30.30.40">
    <property type="entry name" value="SH3 Domains"/>
    <property type="match status" value="1"/>
</dbReference>
<proteinExistence type="predicted"/>
<dbReference type="STRING" id="1217970.SAMN05444002_1323"/>
<dbReference type="PROSITE" id="PS50851">
    <property type="entry name" value="CHEW"/>
    <property type="match status" value="1"/>
</dbReference>
<dbReference type="Gene3D" id="2.40.50.180">
    <property type="entry name" value="CheA-289, Domain 4"/>
    <property type="match status" value="1"/>
</dbReference>
<dbReference type="PANTHER" id="PTHR22617">
    <property type="entry name" value="CHEMOTAXIS SENSOR HISTIDINE KINASE-RELATED"/>
    <property type="match status" value="1"/>
</dbReference>
<gene>
    <name evidence="2" type="ORF">SAMN05444002_1323</name>
</gene>
<sequence length="156" mass="16887">MTSTEDNAHDPTRQELLSFHVGAQEYSIDIISVREIRSWTEATPLPHAPPYVRGVINLRGTVLPIIDLAKRLGIPAGEKNDRNVIVVVQSGDNTVGLLVDAVSDIFAVSEAELQAPPDMSSDGSLKCVRALTIHEERMLRVLDLAAVLPNVDAEAA</sequence>
<dbReference type="Pfam" id="PF01584">
    <property type="entry name" value="CheW"/>
    <property type="match status" value="1"/>
</dbReference>
<dbReference type="AlphaFoldDB" id="A0A1N6F2Z1"/>
<accession>A0A1N6F2Z1</accession>
<reference evidence="3" key="1">
    <citation type="submission" date="2016-11" db="EMBL/GenBank/DDBJ databases">
        <authorList>
            <person name="Varghese N."/>
            <person name="Submissions S."/>
        </authorList>
    </citation>
    <scope>NUCLEOTIDE SEQUENCE [LARGE SCALE GENOMIC DNA]</scope>
    <source>
        <strain evidence="3">DSM 29440</strain>
    </source>
</reference>
<organism evidence="2 3">
    <name type="scientific">Vannielia litorea</name>
    <dbReference type="NCBI Taxonomy" id="1217970"/>
    <lineage>
        <taxon>Bacteria</taxon>
        <taxon>Pseudomonadati</taxon>
        <taxon>Pseudomonadota</taxon>
        <taxon>Alphaproteobacteria</taxon>
        <taxon>Rhodobacterales</taxon>
        <taxon>Paracoccaceae</taxon>
        <taxon>Vannielia</taxon>
    </lineage>
</organism>
<dbReference type="CDD" id="cd00732">
    <property type="entry name" value="CheW"/>
    <property type="match status" value="1"/>
</dbReference>
<dbReference type="SMART" id="SM00260">
    <property type="entry name" value="CheW"/>
    <property type="match status" value="1"/>
</dbReference>
<dbReference type="InterPro" id="IPR002545">
    <property type="entry name" value="CheW-lke_dom"/>
</dbReference>
<evidence type="ECO:0000313" key="3">
    <source>
        <dbReference type="Proteomes" id="UP000184932"/>
    </source>
</evidence>
<name>A0A1N6F2Z1_9RHOB</name>
<keyword evidence="3" id="KW-1185">Reference proteome</keyword>
<dbReference type="InterPro" id="IPR036061">
    <property type="entry name" value="CheW-like_dom_sf"/>
</dbReference>
<dbReference type="InterPro" id="IPR039315">
    <property type="entry name" value="CheW"/>
</dbReference>
<dbReference type="SUPFAM" id="SSF50341">
    <property type="entry name" value="CheW-like"/>
    <property type="match status" value="1"/>
</dbReference>
<protein>
    <submittedName>
        <fullName evidence="2">Purine-binding chemotaxis protein CheW</fullName>
    </submittedName>
</protein>
<dbReference type="RefSeq" id="WP_074255409.1">
    <property type="nucleotide sequence ID" value="NZ_FSRL01000001.1"/>
</dbReference>
<dbReference type="Proteomes" id="UP000184932">
    <property type="component" value="Unassembled WGS sequence"/>
</dbReference>
<feature type="domain" description="CheW-like" evidence="1">
    <location>
        <begin position="13"/>
        <end position="153"/>
    </location>
</feature>
<dbReference type="EMBL" id="FSRL01000001">
    <property type="protein sequence ID" value="SIN89617.1"/>
    <property type="molecule type" value="Genomic_DNA"/>
</dbReference>
<dbReference type="GO" id="GO:0007165">
    <property type="term" value="P:signal transduction"/>
    <property type="evidence" value="ECO:0007669"/>
    <property type="project" value="InterPro"/>
</dbReference>
<dbReference type="PANTHER" id="PTHR22617:SF23">
    <property type="entry name" value="CHEMOTAXIS PROTEIN CHEW"/>
    <property type="match status" value="1"/>
</dbReference>
<evidence type="ECO:0000259" key="1">
    <source>
        <dbReference type="PROSITE" id="PS50851"/>
    </source>
</evidence>
<dbReference type="GO" id="GO:0006935">
    <property type="term" value="P:chemotaxis"/>
    <property type="evidence" value="ECO:0007669"/>
    <property type="project" value="InterPro"/>
</dbReference>
<dbReference type="OrthoDB" id="9794382at2"/>
<dbReference type="GO" id="GO:0005829">
    <property type="term" value="C:cytosol"/>
    <property type="evidence" value="ECO:0007669"/>
    <property type="project" value="TreeGrafter"/>
</dbReference>
<evidence type="ECO:0000313" key="2">
    <source>
        <dbReference type="EMBL" id="SIN89617.1"/>
    </source>
</evidence>